<protein>
    <submittedName>
        <fullName evidence="1">Unannotated protein</fullName>
    </submittedName>
</protein>
<dbReference type="AlphaFoldDB" id="A0A6J5YF09"/>
<evidence type="ECO:0000313" key="1">
    <source>
        <dbReference type="EMBL" id="CAB4324045.1"/>
    </source>
</evidence>
<sequence length="138" mass="14218">MAARPRHSAAVRFLLICALAVLAAAGCAGSTEGSSSTSVATSDSTIAPTTLTLSPPPNPWPSQLESTYMAACRRGTEASARGSISPLSVELYCTCTLERLQRKFTAEGFADAEAKFIRGEASGLDMRAIASGCDLGGT</sequence>
<dbReference type="EMBL" id="CAEMXZ010000096">
    <property type="protein sequence ID" value="CAB4324045.1"/>
    <property type="molecule type" value="Genomic_DNA"/>
</dbReference>
<proteinExistence type="predicted"/>
<gene>
    <name evidence="1" type="ORF">UFOPK1392_01809</name>
</gene>
<dbReference type="PROSITE" id="PS51257">
    <property type="entry name" value="PROKAR_LIPOPROTEIN"/>
    <property type="match status" value="1"/>
</dbReference>
<name>A0A6J5YF09_9ZZZZ</name>
<organism evidence="1">
    <name type="scientific">freshwater metagenome</name>
    <dbReference type="NCBI Taxonomy" id="449393"/>
    <lineage>
        <taxon>unclassified sequences</taxon>
        <taxon>metagenomes</taxon>
        <taxon>ecological metagenomes</taxon>
    </lineage>
</organism>
<reference evidence="1" key="1">
    <citation type="submission" date="2020-05" db="EMBL/GenBank/DDBJ databases">
        <authorList>
            <person name="Chiriac C."/>
            <person name="Salcher M."/>
            <person name="Ghai R."/>
            <person name="Kavagutti S V."/>
        </authorList>
    </citation>
    <scope>NUCLEOTIDE SEQUENCE</scope>
</reference>
<accession>A0A6J5YF09</accession>